<proteinExistence type="predicted"/>
<name>A0A0E0KD61_ORYPU</name>
<feature type="compositionally biased region" description="Basic and acidic residues" evidence="1">
    <location>
        <begin position="31"/>
        <end position="41"/>
    </location>
</feature>
<evidence type="ECO:0000313" key="2">
    <source>
        <dbReference type="EnsemblPlants" id="OPUNC03G15270.1"/>
    </source>
</evidence>
<dbReference type="STRING" id="4537.A0A0E0KD61"/>
<accession>A0A0E0KD61</accession>
<organism evidence="2">
    <name type="scientific">Oryza punctata</name>
    <name type="common">Red rice</name>
    <dbReference type="NCBI Taxonomy" id="4537"/>
    <lineage>
        <taxon>Eukaryota</taxon>
        <taxon>Viridiplantae</taxon>
        <taxon>Streptophyta</taxon>
        <taxon>Embryophyta</taxon>
        <taxon>Tracheophyta</taxon>
        <taxon>Spermatophyta</taxon>
        <taxon>Magnoliopsida</taxon>
        <taxon>Liliopsida</taxon>
        <taxon>Poales</taxon>
        <taxon>Poaceae</taxon>
        <taxon>BOP clade</taxon>
        <taxon>Oryzoideae</taxon>
        <taxon>Oryzeae</taxon>
        <taxon>Oryzinae</taxon>
        <taxon>Oryza</taxon>
    </lineage>
</organism>
<sequence>MLERAENSMSQELNKCGGDANATAENSLGRRRGESPRDPPRVRPQPNRSPEKQQPPPGRPPIQSMAPPDTSHAPAQGEEAASASPWPLRKLQSFTPGLCSQYKAYENAFVDMAKGTISDAMVLVNEHQAEAIGCATVAGFILLRGPRRFLYRNTLGRFKTEKDLLNDAEQSMMEYKTSIEQLKKDSKYTLDKIAVGESDLQRGQTDLRSTGKQIRSLIGSIYKAESTATGLMDRLRTIPTRQSLELRAEVASMASDLKNQRYVLQERINKISEYGVRV</sequence>
<protein>
    <submittedName>
        <fullName evidence="2">Uncharacterized protein</fullName>
    </submittedName>
</protein>
<dbReference type="eggNOG" id="ENOG502QQTD">
    <property type="taxonomic scope" value="Eukaryota"/>
</dbReference>
<reference evidence="2" key="1">
    <citation type="submission" date="2015-04" db="UniProtKB">
        <authorList>
            <consortium name="EnsemblPlants"/>
        </authorList>
    </citation>
    <scope>IDENTIFICATION</scope>
</reference>
<dbReference type="EnsemblPlants" id="OPUNC03G15270.1">
    <property type="protein sequence ID" value="OPUNC03G15270.1"/>
    <property type="gene ID" value="OPUNC03G15270"/>
</dbReference>
<evidence type="ECO:0000256" key="1">
    <source>
        <dbReference type="SAM" id="MobiDB-lite"/>
    </source>
</evidence>
<keyword evidence="3" id="KW-1185">Reference proteome</keyword>
<reference evidence="2" key="2">
    <citation type="submission" date="2018-05" db="EMBL/GenBank/DDBJ databases">
        <title>OpunRS2 (Oryza punctata Reference Sequence Version 2).</title>
        <authorList>
            <person name="Zhang J."/>
            <person name="Kudrna D."/>
            <person name="Lee S."/>
            <person name="Talag J."/>
            <person name="Welchert J."/>
            <person name="Wing R.A."/>
        </authorList>
    </citation>
    <scope>NUCLEOTIDE SEQUENCE [LARGE SCALE GENOMIC DNA]</scope>
</reference>
<feature type="region of interest" description="Disordered" evidence="1">
    <location>
        <begin position="1"/>
        <end position="87"/>
    </location>
</feature>
<dbReference type="Gramene" id="OPUNC03G15270.1">
    <property type="protein sequence ID" value="OPUNC03G15270.1"/>
    <property type="gene ID" value="OPUNC03G15270"/>
</dbReference>
<dbReference type="Proteomes" id="UP000026962">
    <property type="component" value="Chromosome 3"/>
</dbReference>
<dbReference type="InterPro" id="IPR053284">
    <property type="entry name" value="RGS1-HXK1_interactor"/>
</dbReference>
<dbReference type="PANTHER" id="PTHR34554:SF2">
    <property type="entry name" value="RGS1-HXK1-INTERACTING PROTEIN 1"/>
    <property type="match status" value="1"/>
</dbReference>
<dbReference type="AlphaFoldDB" id="A0A0E0KD61"/>
<dbReference type="PANTHER" id="PTHR34554">
    <property type="entry name" value="RGS1-HXK1-INTERACTING PROTEIN 1"/>
    <property type="match status" value="1"/>
</dbReference>
<dbReference type="HOGENOM" id="CLU_060640_1_0_1"/>
<evidence type="ECO:0000313" key="3">
    <source>
        <dbReference type="Proteomes" id="UP000026962"/>
    </source>
</evidence>